<reference evidence="3" key="1">
    <citation type="submission" date="2016-06" db="UniProtKB">
        <authorList>
            <consortium name="WormBaseParasite"/>
        </authorList>
    </citation>
    <scope>IDENTIFICATION</scope>
</reference>
<accession>A0A183J3U5</accession>
<name>A0A183J3U5_9BILA</name>
<gene>
    <name evidence="1" type="ORF">SBAD_LOCUS10543</name>
</gene>
<evidence type="ECO:0000313" key="2">
    <source>
        <dbReference type="Proteomes" id="UP000270296"/>
    </source>
</evidence>
<protein>
    <submittedName>
        <fullName evidence="1 3">Uncharacterized protein</fullName>
    </submittedName>
</protein>
<reference evidence="1 2" key="2">
    <citation type="submission" date="2018-11" db="EMBL/GenBank/DDBJ databases">
        <authorList>
            <consortium name="Pathogen Informatics"/>
        </authorList>
    </citation>
    <scope>NUCLEOTIDE SEQUENCE [LARGE SCALE GENOMIC DNA]</scope>
</reference>
<dbReference type="AlphaFoldDB" id="A0A183J3U5"/>
<evidence type="ECO:0000313" key="3">
    <source>
        <dbReference type="WBParaSite" id="SBAD_0001091001-mRNA-1"/>
    </source>
</evidence>
<keyword evidence="2" id="KW-1185">Reference proteome</keyword>
<dbReference type="WBParaSite" id="SBAD_0001091001-mRNA-1">
    <property type="protein sequence ID" value="SBAD_0001091001-mRNA-1"/>
    <property type="gene ID" value="SBAD_0001091001"/>
</dbReference>
<sequence>MIFRFGRLFPRRSVRKSLASLYYSYSKEPFQPIANKVPKIMTAAEAVKTIKAGMTALLVDALC</sequence>
<proteinExistence type="predicted"/>
<dbReference type="Proteomes" id="UP000270296">
    <property type="component" value="Unassembled WGS sequence"/>
</dbReference>
<dbReference type="EMBL" id="UZAM01014231">
    <property type="protein sequence ID" value="VDP32689.1"/>
    <property type="molecule type" value="Genomic_DNA"/>
</dbReference>
<evidence type="ECO:0000313" key="1">
    <source>
        <dbReference type="EMBL" id="VDP32689.1"/>
    </source>
</evidence>
<organism evidence="3">
    <name type="scientific">Soboliphyme baturini</name>
    <dbReference type="NCBI Taxonomy" id="241478"/>
    <lineage>
        <taxon>Eukaryota</taxon>
        <taxon>Metazoa</taxon>
        <taxon>Ecdysozoa</taxon>
        <taxon>Nematoda</taxon>
        <taxon>Enoplea</taxon>
        <taxon>Dorylaimia</taxon>
        <taxon>Dioctophymatida</taxon>
        <taxon>Dioctophymatoidea</taxon>
        <taxon>Soboliphymatidae</taxon>
        <taxon>Soboliphyme</taxon>
    </lineage>
</organism>